<accession>A0A927M8V5</accession>
<gene>
    <name evidence="1" type="ORF">H4W31_004703</name>
</gene>
<keyword evidence="2" id="KW-1185">Reference proteome</keyword>
<dbReference type="RefSeq" id="WP_192768607.1">
    <property type="nucleotide sequence ID" value="NZ_JADBEB010000001.1"/>
</dbReference>
<protein>
    <recommendedName>
        <fullName evidence="3">FeoB-associated Cys-rich membrane protein</fullName>
    </recommendedName>
</protein>
<dbReference type="Proteomes" id="UP000649753">
    <property type="component" value="Unassembled WGS sequence"/>
</dbReference>
<name>A0A927M8V5_9ACTN</name>
<evidence type="ECO:0008006" key="3">
    <source>
        <dbReference type="Google" id="ProtNLM"/>
    </source>
</evidence>
<evidence type="ECO:0000313" key="1">
    <source>
        <dbReference type="EMBL" id="MBE1489065.1"/>
    </source>
</evidence>
<reference evidence="1" key="1">
    <citation type="submission" date="2020-10" db="EMBL/GenBank/DDBJ databases">
        <title>Sequencing the genomes of 1000 actinobacteria strains.</title>
        <authorList>
            <person name="Klenk H.-P."/>
        </authorList>
    </citation>
    <scope>NUCLEOTIDE SEQUENCE</scope>
    <source>
        <strain evidence="1">DSM 46832</strain>
    </source>
</reference>
<comment type="caution">
    <text evidence="1">The sequence shown here is derived from an EMBL/GenBank/DDBJ whole genome shotgun (WGS) entry which is preliminary data.</text>
</comment>
<dbReference type="AlphaFoldDB" id="A0A927M8V5"/>
<organism evidence="1 2">
    <name type="scientific">Plantactinospora soyae</name>
    <dbReference type="NCBI Taxonomy" id="1544732"/>
    <lineage>
        <taxon>Bacteria</taxon>
        <taxon>Bacillati</taxon>
        <taxon>Actinomycetota</taxon>
        <taxon>Actinomycetes</taxon>
        <taxon>Micromonosporales</taxon>
        <taxon>Micromonosporaceae</taxon>
        <taxon>Plantactinospora</taxon>
    </lineage>
</organism>
<proteinExistence type="predicted"/>
<sequence length="56" mass="5991">MYVTAAAIAGMMLGFIAGLCAYRTSRRWCAICGGCLSCPACADVGVRRNTAARRFR</sequence>
<dbReference type="EMBL" id="JADBEB010000001">
    <property type="protein sequence ID" value="MBE1489065.1"/>
    <property type="molecule type" value="Genomic_DNA"/>
</dbReference>
<evidence type="ECO:0000313" key="2">
    <source>
        <dbReference type="Proteomes" id="UP000649753"/>
    </source>
</evidence>